<keyword evidence="2" id="KW-1185">Reference proteome</keyword>
<sequence>MMNTSSELSTVLEKLAHDDAFRERMLGDPVGALASLGITLRADQVPSVRSLPSKESILADQTALQSTLENTTRMVPFLLTGAMAGLRLAA</sequence>
<dbReference type="NCBIfam" id="NF038399">
    <property type="entry name" value="NH_RiPP_Os17"/>
    <property type="match status" value="1"/>
</dbReference>
<dbReference type="InterPro" id="IPR036648">
    <property type="entry name" value="CN_Hdrase_a/SCN_Hdrase_g_sf"/>
</dbReference>
<reference evidence="2" key="1">
    <citation type="submission" date="2023-07" db="EMBL/GenBank/DDBJ databases">
        <title>Duganella aceri sp. nov., isolated from tree sap.</title>
        <authorList>
            <person name="Kim I.S."/>
        </authorList>
    </citation>
    <scope>NUCLEOTIDE SEQUENCE [LARGE SCALE GENOMIC DNA]</scope>
    <source>
        <strain evidence="2">SAP-35</strain>
    </source>
</reference>
<dbReference type="Proteomes" id="UP000666369">
    <property type="component" value="Unassembled WGS sequence"/>
</dbReference>
<dbReference type="InterPro" id="IPR030976">
    <property type="entry name" value="Mod_pep_NH_fam"/>
</dbReference>
<organism evidence="1 2">
    <name type="scientific">Duganella aceris</name>
    <dbReference type="NCBI Taxonomy" id="2703883"/>
    <lineage>
        <taxon>Bacteria</taxon>
        <taxon>Pseudomonadati</taxon>
        <taxon>Pseudomonadota</taxon>
        <taxon>Betaproteobacteria</taxon>
        <taxon>Burkholderiales</taxon>
        <taxon>Oxalobacteraceae</taxon>
        <taxon>Telluria group</taxon>
        <taxon>Duganella</taxon>
    </lineage>
</organism>
<name>A0ABX0FGM5_9BURK</name>
<evidence type="ECO:0000313" key="2">
    <source>
        <dbReference type="Proteomes" id="UP000666369"/>
    </source>
</evidence>
<dbReference type="NCBIfam" id="TIGR04509">
    <property type="entry name" value="mod_pep_NH_fam"/>
    <property type="match status" value="1"/>
</dbReference>
<dbReference type="EMBL" id="JAADJT010000002">
    <property type="protein sequence ID" value="NGZ83713.1"/>
    <property type="molecule type" value="Genomic_DNA"/>
</dbReference>
<comment type="caution">
    <text evidence="1">The sequence shown here is derived from an EMBL/GenBank/DDBJ whole genome shotgun (WGS) entry which is preliminary data.</text>
</comment>
<gene>
    <name evidence="1" type="ORF">GW587_05495</name>
</gene>
<proteinExistence type="predicted"/>
<dbReference type="SUPFAM" id="SSF56209">
    <property type="entry name" value="Nitrile hydratase alpha chain"/>
    <property type="match status" value="1"/>
</dbReference>
<evidence type="ECO:0000313" key="1">
    <source>
        <dbReference type="EMBL" id="NGZ83713.1"/>
    </source>
</evidence>
<protein>
    <submittedName>
        <fullName evidence="1">Modified peptide</fullName>
    </submittedName>
</protein>
<accession>A0ABX0FGM5</accession>
<dbReference type="RefSeq" id="WP_166099659.1">
    <property type="nucleotide sequence ID" value="NZ_JAADJT010000002.1"/>
</dbReference>